<gene>
    <name evidence="1" type="ORF">LCGC14_2420760</name>
</gene>
<name>A0A0F9E1T6_9ZZZZ</name>
<evidence type="ECO:0000313" key="1">
    <source>
        <dbReference type="EMBL" id="KKL23906.1"/>
    </source>
</evidence>
<sequence length="77" mass="8713">MKRQLGNWIRAYMEYTLDTESPDTYHFWTALTMLGASTKRQVWLDMKMLGPVFPNFYVILVGPSGARKSAAAGIGVR</sequence>
<dbReference type="EMBL" id="LAZR01036797">
    <property type="protein sequence ID" value="KKL23906.1"/>
    <property type="molecule type" value="Genomic_DNA"/>
</dbReference>
<dbReference type="AlphaFoldDB" id="A0A0F9E1T6"/>
<organism evidence="1">
    <name type="scientific">marine sediment metagenome</name>
    <dbReference type="NCBI Taxonomy" id="412755"/>
    <lineage>
        <taxon>unclassified sequences</taxon>
        <taxon>metagenomes</taxon>
        <taxon>ecological metagenomes</taxon>
    </lineage>
</organism>
<accession>A0A0F9E1T6</accession>
<reference evidence="1" key="1">
    <citation type="journal article" date="2015" name="Nature">
        <title>Complex archaea that bridge the gap between prokaryotes and eukaryotes.</title>
        <authorList>
            <person name="Spang A."/>
            <person name="Saw J.H."/>
            <person name="Jorgensen S.L."/>
            <person name="Zaremba-Niedzwiedzka K."/>
            <person name="Martijn J."/>
            <person name="Lind A.E."/>
            <person name="van Eijk R."/>
            <person name="Schleper C."/>
            <person name="Guy L."/>
            <person name="Ettema T.J."/>
        </authorList>
    </citation>
    <scope>NUCLEOTIDE SEQUENCE</scope>
</reference>
<protein>
    <submittedName>
        <fullName evidence="1">Uncharacterized protein</fullName>
    </submittedName>
</protein>
<proteinExistence type="predicted"/>
<comment type="caution">
    <text evidence="1">The sequence shown here is derived from an EMBL/GenBank/DDBJ whole genome shotgun (WGS) entry which is preliminary data.</text>
</comment>
<feature type="non-terminal residue" evidence="1">
    <location>
        <position position="77"/>
    </location>
</feature>